<dbReference type="GO" id="GO:0005737">
    <property type="term" value="C:cytoplasm"/>
    <property type="evidence" value="ECO:0007669"/>
    <property type="project" value="TreeGrafter"/>
</dbReference>
<proteinExistence type="inferred from homology"/>
<dbReference type="InterPro" id="IPR008978">
    <property type="entry name" value="HSP20-like_chaperone"/>
</dbReference>
<evidence type="ECO:0000313" key="7">
    <source>
        <dbReference type="EMBL" id="VDM44299.1"/>
    </source>
</evidence>
<evidence type="ECO:0000256" key="2">
    <source>
        <dbReference type="PROSITE-ProRule" id="PRU00285"/>
    </source>
</evidence>
<evidence type="ECO:0000256" key="3">
    <source>
        <dbReference type="RuleBase" id="RU003616"/>
    </source>
</evidence>
<evidence type="ECO:0000313" key="8">
    <source>
        <dbReference type="Proteomes" id="UP000031036"/>
    </source>
</evidence>
<dbReference type="SUPFAM" id="SSF49764">
    <property type="entry name" value="HSP20-like chaperones"/>
    <property type="match status" value="1"/>
</dbReference>
<keyword evidence="1 6" id="KW-0346">Stress response</keyword>
<dbReference type="GO" id="GO:0005634">
    <property type="term" value="C:nucleus"/>
    <property type="evidence" value="ECO:0007669"/>
    <property type="project" value="TreeGrafter"/>
</dbReference>
<dbReference type="EMBL" id="UYWY01021503">
    <property type="protein sequence ID" value="VDM44299.1"/>
    <property type="molecule type" value="Genomic_DNA"/>
</dbReference>
<dbReference type="Proteomes" id="UP000031036">
    <property type="component" value="Unassembled WGS sequence"/>
</dbReference>
<dbReference type="EMBL" id="JPKZ01002154">
    <property type="protein sequence ID" value="KHN78155.1"/>
    <property type="molecule type" value="Genomic_DNA"/>
</dbReference>
<dbReference type="GO" id="GO:0042026">
    <property type="term" value="P:protein refolding"/>
    <property type="evidence" value="ECO:0007669"/>
    <property type="project" value="TreeGrafter"/>
</dbReference>
<dbReference type="GO" id="GO:0009408">
    <property type="term" value="P:response to heat"/>
    <property type="evidence" value="ECO:0007669"/>
    <property type="project" value="TreeGrafter"/>
</dbReference>
<gene>
    <name evidence="6" type="primary">OV25-1</name>
    <name evidence="6" type="ORF">Tcan_14884</name>
    <name evidence="7" type="ORF">TCNE_LOCUS12978</name>
</gene>
<dbReference type="GO" id="GO:0051082">
    <property type="term" value="F:unfolded protein binding"/>
    <property type="evidence" value="ECO:0007669"/>
    <property type="project" value="TreeGrafter"/>
</dbReference>
<feature type="region of interest" description="Disordered" evidence="4">
    <location>
        <begin position="152"/>
        <end position="179"/>
    </location>
</feature>
<feature type="domain" description="SHSP" evidence="5">
    <location>
        <begin position="52"/>
        <end position="161"/>
    </location>
</feature>
<dbReference type="Pfam" id="PF00011">
    <property type="entry name" value="HSP20"/>
    <property type="match status" value="1"/>
</dbReference>
<dbReference type="PANTHER" id="PTHR45640">
    <property type="entry name" value="HEAT SHOCK PROTEIN HSP-12.2-RELATED"/>
    <property type="match status" value="1"/>
</dbReference>
<dbReference type="PROSITE" id="PS01031">
    <property type="entry name" value="SHSP"/>
    <property type="match status" value="1"/>
</dbReference>
<dbReference type="CDD" id="cd06526">
    <property type="entry name" value="metazoan_ACD"/>
    <property type="match status" value="1"/>
</dbReference>
<reference evidence="7" key="2">
    <citation type="submission" date="2018-11" db="EMBL/GenBank/DDBJ databases">
        <authorList>
            <consortium name="Pathogen Informatics"/>
        </authorList>
    </citation>
    <scope>NUCLEOTIDE SEQUENCE [LARGE SCALE GENOMIC DNA]</scope>
</reference>
<accession>A0A0B2VAZ7</accession>
<dbReference type="STRING" id="6265.A0A0B2VAZ7"/>
<dbReference type="InterPro" id="IPR001436">
    <property type="entry name" value="Alpha-crystallin/sHSP_animal"/>
</dbReference>
<evidence type="ECO:0000256" key="4">
    <source>
        <dbReference type="SAM" id="MobiDB-lite"/>
    </source>
</evidence>
<dbReference type="PANTHER" id="PTHR45640:SF13">
    <property type="entry name" value="HEAT SHOCK PROTEIN 22-RELATED"/>
    <property type="match status" value="1"/>
</dbReference>
<evidence type="ECO:0000313" key="6">
    <source>
        <dbReference type="EMBL" id="KHN78155.1"/>
    </source>
</evidence>
<dbReference type="AlphaFoldDB" id="A0A0B2VAZ7"/>
<organism evidence="6 8">
    <name type="scientific">Toxocara canis</name>
    <name type="common">Canine roundworm</name>
    <dbReference type="NCBI Taxonomy" id="6265"/>
    <lineage>
        <taxon>Eukaryota</taxon>
        <taxon>Metazoa</taxon>
        <taxon>Ecdysozoa</taxon>
        <taxon>Nematoda</taxon>
        <taxon>Chromadorea</taxon>
        <taxon>Rhabditida</taxon>
        <taxon>Spirurina</taxon>
        <taxon>Ascaridomorpha</taxon>
        <taxon>Ascaridoidea</taxon>
        <taxon>Toxocaridae</taxon>
        <taxon>Toxocara</taxon>
    </lineage>
</organism>
<sequence length="179" mass="20658">MYPLARRDYEREWDTVAPWHRAPVEHLMHTMFNELARPVRGITPYWMDQPMMRQVDTGNVVGNVTNDKEKFAVEMDVSQFAPEELKVEVRDNHLVVEGHHEERSDQHGTIERHFVRRYALPKNADVQTVSSHLSDVGILTIIAPKTTSTLPPTRKIPIQTTPRAGARKHKDHLVHGLLH</sequence>
<name>A0A0B2VAZ7_TOXCA</name>
<comment type="similarity">
    <text evidence="2 3">Belongs to the small heat shock protein (HSP20) family.</text>
</comment>
<protein>
    <submittedName>
        <fullName evidence="6">Small heat shock protein OV25-1</fullName>
    </submittedName>
</protein>
<evidence type="ECO:0000256" key="1">
    <source>
        <dbReference type="ARBA" id="ARBA00023016"/>
    </source>
</evidence>
<reference evidence="6 8" key="1">
    <citation type="submission" date="2014-11" db="EMBL/GenBank/DDBJ databases">
        <title>Genetic blueprint of the zoonotic pathogen Toxocara canis.</title>
        <authorList>
            <person name="Zhu X.-Q."/>
            <person name="Korhonen P.K."/>
            <person name="Cai H."/>
            <person name="Young N.D."/>
            <person name="Nejsum P."/>
            <person name="von Samson-Himmelstjerna G."/>
            <person name="Boag P.R."/>
            <person name="Tan P."/>
            <person name="Li Q."/>
            <person name="Min J."/>
            <person name="Yang Y."/>
            <person name="Wang X."/>
            <person name="Fang X."/>
            <person name="Hall R.S."/>
            <person name="Hofmann A."/>
            <person name="Sternberg P.W."/>
            <person name="Jex A.R."/>
            <person name="Gasser R.B."/>
        </authorList>
    </citation>
    <scope>NUCLEOTIDE SEQUENCE [LARGE SCALE GENOMIC DNA]</scope>
    <source>
        <strain evidence="6">PN_DK_2014</strain>
    </source>
</reference>
<dbReference type="PRINTS" id="PR00299">
    <property type="entry name" value="ACRYSTALLIN"/>
</dbReference>
<feature type="compositionally biased region" description="Basic residues" evidence="4">
    <location>
        <begin position="165"/>
        <end position="179"/>
    </location>
</feature>
<keyword evidence="8" id="KW-1185">Reference proteome</keyword>
<dbReference type="OMA" id="IKPYWRE"/>
<dbReference type="OrthoDB" id="1431247at2759"/>
<dbReference type="InterPro" id="IPR002068">
    <property type="entry name" value="A-crystallin/Hsp20_dom"/>
</dbReference>
<evidence type="ECO:0000259" key="5">
    <source>
        <dbReference type="PROSITE" id="PS01031"/>
    </source>
</evidence>
<dbReference type="Gene3D" id="2.60.40.790">
    <property type="match status" value="1"/>
</dbReference>